<comment type="function">
    <text evidence="5">Effector that suppresses plant defense responses during pathogen infection.</text>
</comment>
<evidence type="ECO:0000313" key="6">
    <source>
        <dbReference type="EMBL" id="EEY59340.1"/>
    </source>
</evidence>
<dbReference type="EMBL" id="DS028140">
    <property type="protein sequence ID" value="EEY59340.1"/>
    <property type="molecule type" value="Genomic_DNA"/>
</dbReference>
<dbReference type="RefSeq" id="XP_002900950.1">
    <property type="nucleotide sequence ID" value="XM_002900904.1"/>
</dbReference>
<dbReference type="VEuPathDB" id="FungiDB:PITG_11344"/>
<evidence type="ECO:0000256" key="5">
    <source>
        <dbReference type="RuleBase" id="RU367124"/>
    </source>
</evidence>
<reference evidence="7" key="1">
    <citation type="journal article" date="2009" name="Nature">
        <title>Genome sequence and analysis of the Irish potato famine pathogen Phytophthora infestans.</title>
        <authorList>
            <consortium name="The Broad Institute Genome Sequencing Platform"/>
            <person name="Haas B.J."/>
            <person name="Kamoun S."/>
            <person name="Zody M.C."/>
            <person name="Jiang R.H."/>
            <person name="Handsaker R.E."/>
            <person name="Cano L.M."/>
            <person name="Grabherr M."/>
            <person name="Kodira C.D."/>
            <person name="Raffaele S."/>
            <person name="Torto-Alalibo T."/>
            <person name="Bozkurt T.O."/>
            <person name="Ah-Fong A.M."/>
            <person name="Alvarado L."/>
            <person name="Anderson V.L."/>
            <person name="Armstrong M.R."/>
            <person name="Avrova A."/>
            <person name="Baxter L."/>
            <person name="Beynon J."/>
            <person name="Boevink P.C."/>
            <person name="Bollmann S.R."/>
            <person name="Bos J.I."/>
            <person name="Bulone V."/>
            <person name="Cai G."/>
            <person name="Cakir C."/>
            <person name="Carrington J.C."/>
            <person name="Chawner M."/>
            <person name="Conti L."/>
            <person name="Costanzo S."/>
            <person name="Ewan R."/>
            <person name="Fahlgren N."/>
            <person name="Fischbach M.A."/>
            <person name="Fugelstad J."/>
            <person name="Gilroy E.M."/>
            <person name="Gnerre S."/>
            <person name="Green P.J."/>
            <person name="Grenville-Briggs L.J."/>
            <person name="Griffith J."/>
            <person name="Grunwald N.J."/>
            <person name="Horn K."/>
            <person name="Horner N.R."/>
            <person name="Hu C.H."/>
            <person name="Huitema E."/>
            <person name="Jeong D.H."/>
            <person name="Jones A.M."/>
            <person name="Jones J.D."/>
            <person name="Jones R.W."/>
            <person name="Karlsson E.K."/>
            <person name="Kunjeti S.G."/>
            <person name="Lamour K."/>
            <person name="Liu Z."/>
            <person name="Ma L."/>
            <person name="Maclean D."/>
            <person name="Chibucos M.C."/>
            <person name="McDonald H."/>
            <person name="McWalters J."/>
            <person name="Meijer H.J."/>
            <person name="Morgan W."/>
            <person name="Morris P.F."/>
            <person name="Munro C.A."/>
            <person name="O'Neill K."/>
            <person name="Ospina-Giraldo M."/>
            <person name="Pinzon A."/>
            <person name="Pritchard L."/>
            <person name="Ramsahoye B."/>
            <person name="Ren Q."/>
            <person name="Restrepo S."/>
            <person name="Roy S."/>
            <person name="Sadanandom A."/>
            <person name="Savidor A."/>
            <person name="Schornack S."/>
            <person name="Schwartz D.C."/>
            <person name="Schumann U.D."/>
            <person name="Schwessinger B."/>
            <person name="Seyer L."/>
            <person name="Sharpe T."/>
            <person name="Silvar C."/>
            <person name="Song J."/>
            <person name="Studholme D.J."/>
            <person name="Sykes S."/>
            <person name="Thines M."/>
            <person name="van de Vondervoort P.J."/>
            <person name="Phuntumart V."/>
            <person name="Wawra S."/>
            <person name="Weide R."/>
            <person name="Win J."/>
            <person name="Young C."/>
            <person name="Zhou S."/>
            <person name="Fry W."/>
            <person name="Meyers B.C."/>
            <person name="van West P."/>
            <person name="Ristaino J."/>
            <person name="Govers F."/>
            <person name="Birch P.R."/>
            <person name="Whisson S.C."/>
            <person name="Judelson H.S."/>
            <person name="Nusbaum C."/>
        </authorList>
    </citation>
    <scope>NUCLEOTIDE SEQUENCE [LARGE SCALE GENOMIC DNA]</scope>
    <source>
        <strain evidence="7">T30-4</strain>
    </source>
</reference>
<comment type="domain">
    <text evidence="5">The RxLR-dEER motif acts to carry the protein into the host cell cytoplasm through binding to cell surface phosphatidylinositol-3-phosphate.</text>
</comment>
<dbReference type="KEGG" id="pif:PITG_11344"/>
<dbReference type="InterPro" id="IPR031825">
    <property type="entry name" value="RXLR"/>
</dbReference>
<sequence>MRLLTVCTLIAASFLTTSDALSTTVVNTVNRASTDGPSGRLLRTYHAAIEDDNDLEERSFSSDQVKQLMKAAKDRHFSYTKALHTPGYVNSLTPEQFRHFNHLRNKFIELNKKAKRA</sequence>
<feature type="chain" id="PRO_5044994211" description="RxLR effector protein" evidence="5">
    <location>
        <begin position="21"/>
        <end position="117"/>
    </location>
</feature>
<dbReference type="InParanoid" id="D0NIK6"/>
<name>D0NIK6_PHYIT</name>
<accession>D0NIK6</accession>
<organism evidence="6 7">
    <name type="scientific">Phytophthora infestans (strain T30-4)</name>
    <name type="common">Potato late blight agent</name>
    <dbReference type="NCBI Taxonomy" id="403677"/>
    <lineage>
        <taxon>Eukaryota</taxon>
        <taxon>Sar</taxon>
        <taxon>Stramenopiles</taxon>
        <taxon>Oomycota</taxon>
        <taxon>Peronosporomycetes</taxon>
        <taxon>Peronosporales</taxon>
        <taxon>Peronosporaceae</taxon>
        <taxon>Phytophthora</taxon>
    </lineage>
</organism>
<keyword evidence="4 5" id="KW-0732">Signal</keyword>
<dbReference type="AlphaFoldDB" id="D0NIK6"/>
<evidence type="ECO:0000313" key="7">
    <source>
        <dbReference type="Proteomes" id="UP000006643"/>
    </source>
</evidence>
<evidence type="ECO:0000256" key="4">
    <source>
        <dbReference type="ARBA" id="ARBA00022729"/>
    </source>
</evidence>
<dbReference type="HOGENOM" id="CLU_136488_0_0_1"/>
<evidence type="ECO:0000256" key="3">
    <source>
        <dbReference type="ARBA" id="ARBA00022525"/>
    </source>
</evidence>
<evidence type="ECO:0000256" key="1">
    <source>
        <dbReference type="ARBA" id="ARBA00004613"/>
    </source>
</evidence>
<comment type="similarity">
    <text evidence="2 5">Belongs to the RxLR effector family.</text>
</comment>
<dbReference type="Pfam" id="PF16810">
    <property type="entry name" value="RXLR"/>
    <property type="match status" value="1"/>
</dbReference>
<feature type="signal peptide" evidence="5">
    <location>
        <begin position="1"/>
        <end position="20"/>
    </location>
</feature>
<keyword evidence="7" id="KW-1185">Reference proteome</keyword>
<dbReference type="GeneID" id="9473429"/>
<evidence type="ECO:0000256" key="2">
    <source>
        <dbReference type="ARBA" id="ARBA00010400"/>
    </source>
</evidence>
<keyword evidence="3 5" id="KW-0964">Secreted</keyword>
<dbReference type="OrthoDB" id="95103at2759"/>
<gene>
    <name evidence="6" type="ORF">PITG_11344</name>
</gene>
<dbReference type="Proteomes" id="UP000006643">
    <property type="component" value="Unassembled WGS sequence"/>
</dbReference>
<comment type="subcellular location">
    <subcellularLocation>
        <location evidence="1 5">Secreted</location>
    </subcellularLocation>
</comment>
<proteinExistence type="inferred from homology"/>
<protein>
    <recommendedName>
        <fullName evidence="5">RxLR effector protein</fullName>
    </recommendedName>
</protein>
<dbReference type="OMA" id="YHAAIED"/>